<name>A0ABR3D536_NEUIN</name>
<sequence>EIFNSTNRESYISIASIKTISNYIPIYFIFKTNRTKEFTISNLLNNTQFIKSTTGFSNIEITLD</sequence>
<evidence type="ECO:0000313" key="2">
    <source>
        <dbReference type="Proteomes" id="UP001451303"/>
    </source>
</evidence>
<protein>
    <submittedName>
        <fullName evidence="1">Uncharacterized protein</fullName>
    </submittedName>
</protein>
<comment type="caution">
    <text evidence="1">The sequence shown here is derived from an EMBL/GenBank/DDBJ whole genome shotgun (WGS) entry which is preliminary data.</text>
</comment>
<dbReference type="Proteomes" id="UP001451303">
    <property type="component" value="Unassembled WGS sequence"/>
</dbReference>
<accession>A0ABR3D536</accession>
<reference evidence="1 2" key="1">
    <citation type="submission" date="2023-09" db="EMBL/GenBank/DDBJ databases">
        <title>Multi-omics analysis of a traditional fermented food reveals byproduct-associated fungal strains for waste-to-food upcycling.</title>
        <authorList>
            <consortium name="Lawrence Berkeley National Laboratory"/>
            <person name="Rekdal V.M."/>
            <person name="Villalobos-Escobedo J.M."/>
            <person name="Rodriguez-Valeron N."/>
            <person name="Garcia M.O."/>
            <person name="Vasquez D.P."/>
            <person name="Damayanti I."/>
            <person name="Sorensen P.M."/>
            <person name="Baidoo E.E."/>
            <person name="De Carvalho A.C."/>
            <person name="Riley R."/>
            <person name="Lipzen A."/>
            <person name="He G."/>
            <person name="Yan M."/>
            <person name="Haridas S."/>
            <person name="Daum C."/>
            <person name="Yoshinaga Y."/>
            <person name="Ng V."/>
            <person name="Grigoriev I.V."/>
            <person name="Munk R."/>
            <person name="Nuraida L."/>
            <person name="Wijaya C.H."/>
            <person name="Morales P.-C."/>
            <person name="Keasling J.D."/>
        </authorList>
    </citation>
    <scope>NUCLEOTIDE SEQUENCE [LARGE SCALE GENOMIC DNA]</scope>
    <source>
        <strain evidence="1 2">FGSC 2613</strain>
    </source>
</reference>
<feature type="non-terminal residue" evidence="1">
    <location>
        <position position="1"/>
    </location>
</feature>
<gene>
    <name evidence="1" type="ORF">QR685DRAFT_448286</name>
</gene>
<proteinExistence type="predicted"/>
<organism evidence="1 2">
    <name type="scientific">Neurospora intermedia</name>
    <dbReference type="NCBI Taxonomy" id="5142"/>
    <lineage>
        <taxon>Eukaryota</taxon>
        <taxon>Fungi</taxon>
        <taxon>Dikarya</taxon>
        <taxon>Ascomycota</taxon>
        <taxon>Pezizomycotina</taxon>
        <taxon>Sordariomycetes</taxon>
        <taxon>Sordariomycetidae</taxon>
        <taxon>Sordariales</taxon>
        <taxon>Sordariaceae</taxon>
        <taxon>Neurospora</taxon>
    </lineage>
</organism>
<keyword evidence="2" id="KW-1185">Reference proteome</keyword>
<dbReference type="EMBL" id="JAVLET010000009">
    <property type="protein sequence ID" value="KAL0467734.1"/>
    <property type="molecule type" value="Genomic_DNA"/>
</dbReference>
<evidence type="ECO:0000313" key="1">
    <source>
        <dbReference type="EMBL" id="KAL0467734.1"/>
    </source>
</evidence>